<accession>A0ABM5P207</accession>
<organism evidence="1 2">
    <name type="scientific">Mycoplasma ovis str. Michigan</name>
    <dbReference type="NCBI Taxonomy" id="1415773"/>
    <lineage>
        <taxon>Bacteria</taxon>
        <taxon>Bacillati</taxon>
        <taxon>Mycoplasmatota</taxon>
        <taxon>Mollicutes</taxon>
        <taxon>Mycoplasmataceae</taxon>
        <taxon>Mycoplasma</taxon>
    </lineage>
</organism>
<keyword evidence="2" id="KW-1185">Reference proteome</keyword>
<dbReference type="Proteomes" id="UP000018745">
    <property type="component" value="Chromosome"/>
</dbReference>
<protein>
    <submittedName>
        <fullName evidence="1">Uncharacterized protein</fullName>
    </submittedName>
</protein>
<dbReference type="EMBL" id="CP006935">
    <property type="protein sequence ID" value="AHC40439.1"/>
    <property type="molecule type" value="Genomic_DNA"/>
</dbReference>
<sequence length="163" mass="17927">MPPPIPAIKVAKPEVTITPPKPVTPPSISQVLKDQGYEGCDFLTQRGPSRVLFVCWRKMGGVLKTSFFHYDTSVLKTNKDAKVEASHIVGITYTSSSSATMKFEKGPKSVPLKNPPFWLSKWEGRGEVNPDNDCSLEKTGSNYTLKCGDKTGKKVEVQRGVNI</sequence>
<evidence type="ECO:0000313" key="2">
    <source>
        <dbReference type="Proteomes" id="UP000018745"/>
    </source>
</evidence>
<reference evidence="1 2" key="1">
    <citation type="journal article" date="2014" name="Genome Announc.">
        <title>Complete Genome Sequence of Mycoplasma ovis Strain Michigan, a Hemoplasma of Sheep with Two Distinct 16S rRNA Genes.</title>
        <authorList>
            <person name="Deshuillers P.L."/>
            <person name="Santos A.P."/>
            <person name="do Nascimento N.C."/>
            <person name="Hampel J.A."/>
            <person name="Bergin I.L."/>
            <person name="Dyson M.C."/>
            <person name="Messick J.B."/>
        </authorList>
    </citation>
    <scope>NUCLEOTIDE SEQUENCE [LARGE SCALE GENOMIC DNA]</scope>
    <source>
        <strain evidence="1 2">Michigan</strain>
    </source>
</reference>
<proteinExistence type="predicted"/>
<name>A0ABM5P207_9MOLU</name>
<gene>
    <name evidence="1" type="ORF">OVS_03445</name>
</gene>
<evidence type="ECO:0000313" key="1">
    <source>
        <dbReference type="EMBL" id="AHC40439.1"/>
    </source>
</evidence>